<gene>
    <name evidence="1" type="ORF">OFUS_LOCUS8422</name>
</gene>
<dbReference type="OrthoDB" id="445007at2759"/>
<dbReference type="PANTHER" id="PTHR31630">
    <property type="entry name" value="PHYTANOYL-COA DIOXYGENASE-RELATED-RELATED"/>
    <property type="match status" value="1"/>
</dbReference>
<evidence type="ECO:0000313" key="2">
    <source>
        <dbReference type="Proteomes" id="UP000749559"/>
    </source>
</evidence>
<name>A0A8J1YBN4_OWEFU</name>
<evidence type="ECO:0000313" key="1">
    <source>
        <dbReference type="EMBL" id="CAH1781916.1"/>
    </source>
</evidence>
<dbReference type="PANTHER" id="PTHR31630:SF6">
    <property type="entry name" value="PHYTANOYL-COA DIOXYGENASE-RELATED"/>
    <property type="match status" value="1"/>
</dbReference>
<dbReference type="SUPFAM" id="SSF51197">
    <property type="entry name" value="Clavaminate synthase-like"/>
    <property type="match status" value="1"/>
</dbReference>
<dbReference type="AlphaFoldDB" id="A0A8J1YBN4"/>
<keyword evidence="2" id="KW-1185">Reference proteome</keyword>
<dbReference type="Proteomes" id="UP000749559">
    <property type="component" value="Unassembled WGS sequence"/>
</dbReference>
<sequence length="348" mass="40142">MTHTLLSQRHKQELREKGVTVVENVIPSTTCDEYINEYQEWLKKFSNAEGIPFPNTENSGFSLIQGYRIGHFAATWGARLHAKRVYAELWDTQKLLTSIDGVAIGRPPEDGTTEFYAGDNEFIDSKGNIHRKPKKHWLHIDQKHKRLGLHAFQGAVYLEEATSIDWCFTVMEGSHKFHDTFFNNCPTSDTNNSSSLRPRNLLESEVDWFLERGCAVRRIGAPKGGMVIWDARLVHANAFPKQNRKHRERWRYCVFTTMTPAIWGTKKTLRNKREAYTNMFLTTHWASQGGRVWQDTRSTPENTITELPDIARSLNARQLAGMDPYDFNDGQPNGPDWTPKWESGYTDY</sequence>
<reference evidence="1" key="1">
    <citation type="submission" date="2022-03" db="EMBL/GenBank/DDBJ databases">
        <authorList>
            <person name="Martin C."/>
        </authorList>
    </citation>
    <scope>NUCLEOTIDE SEQUENCE</scope>
</reference>
<proteinExistence type="predicted"/>
<comment type="caution">
    <text evidence="1">The sequence shown here is derived from an EMBL/GenBank/DDBJ whole genome shotgun (WGS) entry which is preliminary data.</text>
</comment>
<organism evidence="1 2">
    <name type="scientific">Owenia fusiformis</name>
    <name type="common">Polychaete worm</name>
    <dbReference type="NCBI Taxonomy" id="6347"/>
    <lineage>
        <taxon>Eukaryota</taxon>
        <taxon>Metazoa</taxon>
        <taxon>Spiralia</taxon>
        <taxon>Lophotrochozoa</taxon>
        <taxon>Annelida</taxon>
        <taxon>Polychaeta</taxon>
        <taxon>Sedentaria</taxon>
        <taxon>Canalipalpata</taxon>
        <taxon>Sabellida</taxon>
        <taxon>Oweniida</taxon>
        <taxon>Oweniidae</taxon>
        <taxon>Owenia</taxon>
    </lineage>
</organism>
<dbReference type="EMBL" id="CAIIXF020000004">
    <property type="protein sequence ID" value="CAH1781916.1"/>
    <property type="molecule type" value="Genomic_DNA"/>
</dbReference>
<protein>
    <submittedName>
        <fullName evidence="1">Uncharacterized protein</fullName>
    </submittedName>
</protein>
<accession>A0A8J1YBN4</accession>
<dbReference type="Gene3D" id="2.60.120.620">
    <property type="entry name" value="q2cbj1_9rhob like domain"/>
    <property type="match status" value="1"/>
</dbReference>